<feature type="chain" id="PRO_5041939689" evidence="1">
    <location>
        <begin position="24"/>
        <end position="106"/>
    </location>
</feature>
<reference evidence="2" key="1">
    <citation type="submission" date="2020-05" db="EMBL/GenBank/DDBJ databases">
        <title>Phylogenomic resolution of chytrid fungi.</title>
        <authorList>
            <person name="Stajich J.E."/>
            <person name="Amses K."/>
            <person name="Simmons R."/>
            <person name="Seto K."/>
            <person name="Myers J."/>
            <person name="Bonds A."/>
            <person name="Quandt C.A."/>
            <person name="Barry K."/>
            <person name="Liu P."/>
            <person name="Grigoriev I."/>
            <person name="Longcore J.E."/>
            <person name="James T.Y."/>
        </authorList>
    </citation>
    <scope>NUCLEOTIDE SEQUENCE</scope>
    <source>
        <strain evidence="2">JEL0513</strain>
    </source>
</reference>
<dbReference type="Proteomes" id="UP001211907">
    <property type="component" value="Unassembled WGS sequence"/>
</dbReference>
<accession>A0AAD5XGF0</accession>
<proteinExistence type="predicted"/>
<gene>
    <name evidence="2" type="ORF">HK100_011725</name>
</gene>
<keyword evidence="3" id="KW-1185">Reference proteome</keyword>
<feature type="signal peptide" evidence="1">
    <location>
        <begin position="1"/>
        <end position="23"/>
    </location>
</feature>
<evidence type="ECO:0000313" key="3">
    <source>
        <dbReference type="Proteomes" id="UP001211907"/>
    </source>
</evidence>
<keyword evidence="1" id="KW-0732">Signal</keyword>
<comment type="caution">
    <text evidence="2">The sequence shown here is derived from an EMBL/GenBank/DDBJ whole genome shotgun (WGS) entry which is preliminary data.</text>
</comment>
<evidence type="ECO:0000313" key="2">
    <source>
        <dbReference type="EMBL" id="KAJ3123105.1"/>
    </source>
</evidence>
<dbReference type="AlphaFoldDB" id="A0AAD5XGF0"/>
<organism evidence="2 3">
    <name type="scientific">Physocladia obscura</name>
    <dbReference type="NCBI Taxonomy" id="109957"/>
    <lineage>
        <taxon>Eukaryota</taxon>
        <taxon>Fungi</taxon>
        <taxon>Fungi incertae sedis</taxon>
        <taxon>Chytridiomycota</taxon>
        <taxon>Chytridiomycota incertae sedis</taxon>
        <taxon>Chytridiomycetes</taxon>
        <taxon>Chytridiales</taxon>
        <taxon>Chytriomycetaceae</taxon>
        <taxon>Physocladia</taxon>
    </lineage>
</organism>
<sequence length="106" mass="11985">MGAGLNVCYAPVIISLICQLALGIDDQNFPVWIQAIEAECWMADSIVSPVLILFFMPLVRQRIWEILSTVLHLKNCENATETVVGCINKPAHNMFYVIDMNNFEQQ</sequence>
<name>A0AAD5XGF0_9FUNG</name>
<protein>
    <submittedName>
        <fullName evidence="2">Uncharacterized protein</fullName>
    </submittedName>
</protein>
<evidence type="ECO:0000256" key="1">
    <source>
        <dbReference type="SAM" id="SignalP"/>
    </source>
</evidence>
<dbReference type="EMBL" id="JADGJH010000760">
    <property type="protein sequence ID" value="KAJ3123105.1"/>
    <property type="molecule type" value="Genomic_DNA"/>
</dbReference>